<name>A0AC35UDD0_9BILA</name>
<dbReference type="Proteomes" id="UP000095286">
    <property type="component" value="Unplaced"/>
</dbReference>
<proteinExistence type="predicted"/>
<reference evidence="2" key="1">
    <citation type="submission" date="2016-11" db="UniProtKB">
        <authorList>
            <consortium name="WormBaseParasite"/>
        </authorList>
    </citation>
    <scope>IDENTIFICATION</scope>
    <source>
        <strain evidence="2">KR3021</strain>
    </source>
</reference>
<sequence length="506" mass="58054">MNTISCLNPEPLSKYYSLGSRLFHAQTFSPQFLANLRIFPKITFHPSSGFYRACDHDFQIQVEPNSKIHAHPEAKPIDSYLTKEHPEIHWPGLGKDDNQYIVLILDASEGKLQFLSTDFPHKTTILKEYRTLEPYRNAISPMVFLIFKQPHNMSALTYIPPLSDLEELGDSVFDLSKFILKNRLGSALIGLNWALINTDAYSIEKNRNSNYVDNCHSLLISKLRKERQYSFVDTFNLGEMDATLSMSFIQPYTEFDVCCTTYKYTEMSIFADPLLDKSIPSIALINEPKVVSLKKLNVIDNYQRNQRDYVVRKAESFTVVLFDAKKMELFWMVSDVSAEGLASGNVKEGKVLVGYKDPSTAVPHQCKTIFLMVFEEPASARKHLSEIMVSGDKTRVKHGPRRFEENVERFFGYNNQKVSSSNYVGSEASRENFNIEEFKSFMKLRLSAMTWFKSCFDEFGALSQISQIVKSNMSNPEVRKKYQQHKAIQIEYFGFPNTEDVVDAKA</sequence>
<evidence type="ECO:0000313" key="2">
    <source>
        <dbReference type="WBParaSite" id="RSKR_0001008100.1"/>
    </source>
</evidence>
<protein>
    <submittedName>
        <fullName evidence="2">Anaphase-promoting complex subunit 1</fullName>
    </submittedName>
</protein>
<organism evidence="1 2">
    <name type="scientific">Rhabditophanes sp. KR3021</name>
    <dbReference type="NCBI Taxonomy" id="114890"/>
    <lineage>
        <taxon>Eukaryota</taxon>
        <taxon>Metazoa</taxon>
        <taxon>Ecdysozoa</taxon>
        <taxon>Nematoda</taxon>
        <taxon>Chromadorea</taxon>
        <taxon>Rhabditida</taxon>
        <taxon>Tylenchina</taxon>
        <taxon>Panagrolaimomorpha</taxon>
        <taxon>Strongyloidoidea</taxon>
        <taxon>Alloionematidae</taxon>
        <taxon>Rhabditophanes</taxon>
    </lineage>
</organism>
<accession>A0AC35UDD0</accession>
<evidence type="ECO:0000313" key="1">
    <source>
        <dbReference type="Proteomes" id="UP000095286"/>
    </source>
</evidence>
<dbReference type="WBParaSite" id="RSKR_0001008100.1">
    <property type="protein sequence ID" value="RSKR_0001008100.1"/>
    <property type="gene ID" value="RSKR_0001008100"/>
</dbReference>